<dbReference type="InterPro" id="IPR001841">
    <property type="entry name" value="Znf_RING"/>
</dbReference>
<reference evidence="6" key="1">
    <citation type="submission" date="2022-07" db="EMBL/GenBank/DDBJ databases">
        <authorList>
            <person name="Macas J."/>
            <person name="Novak P."/>
            <person name="Neumann P."/>
        </authorList>
    </citation>
    <scope>NUCLEOTIDE SEQUENCE</scope>
</reference>
<dbReference type="AlphaFoldDB" id="A0AAV0C339"/>
<dbReference type="GO" id="GO:0006511">
    <property type="term" value="P:ubiquitin-dependent protein catabolic process"/>
    <property type="evidence" value="ECO:0007669"/>
    <property type="project" value="TreeGrafter"/>
</dbReference>
<keyword evidence="7" id="KW-1185">Reference proteome</keyword>
<dbReference type="Gene3D" id="3.30.40.10">
    <property type="entry name" value="Zinc/RING finger domain, C3HC4 (zinc finger)"/>
    <property type="match status" value="1"/>
</dbReference>
<evidence type="ECO:0000313" key="7">
    <source>
        <dbReference type="Proteomes" id="UP001152523"/>
    </source>
</evidence>
<dbReference type="Proteomes" id="UP001152523">
    <property type="component" value="Unassembled WGS sequence"/>
</dbReference>
<dbReference type="SUPFAM" id="SSF57850">
    <property type="entry name" value="RING/U-box"/>
    <property type="match status" value="1"/>
</dbReference>
<keyword evidence="2 4" id="KW-0863">Zinc-finger</keyword>
<evidence type="ECO:0000259" key="5">
    <source>
        <dbReference type="PROSITE" id="PS50089"/>
    </source>
</evidence>
<evidence type="ECO:0000256" key="2">
    <source>
        <dbReference type="ARBA" id="ARBA00022771"/>
    </source>
</evidence>
<dbReference type="InterPro" id="IPR051834">
    <property type="entry name" value="RING_finger_E3_ligase"/>
</dbReference>
<dbReference type="CDD" id="cd16448">
    <property type="entry name" value="RING-H2"/>
    <property type="match status" value="1"/>
</dbReference>
<dbReference type="PROSITE" id="PS50089">
    <property type="entry name" value="ZF_RING_2"/>
    <property type="match status" value="1"/>
</dbReference>
<sequence>MNDLSNYIVVEAVHINMLNSEAGNIQPPPPHHDGQRRFPLLLTVLSVNPSLCPKLSFRNILRYKTEHKFSLDRSDCEIATINRLVDLMNVPYNLNGIPLFWKPVVGNNLGSEWPVVDWDEMVVLIREFLENAADSEDFGGGHHTSLQISRYEKLSEDEMKAMAERRRREAATGEWTERVWRQPQRMMEFRMSALLGKVIERVTVAGGGDDGGAENCGICLTDLGVGSVVARLPCSHCSHECCILRWLLQNKSCPFCRFQIQIPAIDSGELSGAHSTEARPVRRLRLNRDWNRNRLFFNRDRNRMVNPVRNRRLPIRIWF</sequence>
<dbReference type="GO" id="GO:0005634">
    <property type="term" value="C:nucleus"/>
    <property type="evidence" value="ECO:0007669"/>
    <property type="project" value="TreeGrafter"/>
</dbReference>
<dbReference type="Pfam" id="PF13639">
    <property type="entry name" value="zf-RING_2"/>
    <property type="match status" value="1"/>
</dbReference>
<keyword evidence="1" id="KW-0479">Metal-binding</keyword>
<dbReference type="PANTHER" id="PTHR45931">
    <property type="entry name" value="SI:CH211-59O9.10"/>
    <property type="match status" value="1"/>
</dbReference>
<evidence type="ECO:0000256" key="1">
    <source>
        <dbReference type="ARBA" id="ARBA00022723"/>
    </source>
</evidence>
<dbReference type="PANTHER" id="PTHR45931:SF16">
    <property type="entry name" value="RING_U-BOX SUPERFAMILY PROTEIN"/>
    <property type="match status" value="1"/>
</dbReference>
<gene>
    <name evidence="6" type="ORF">CEPIT_LOCUS1370</name>
</gene>
<dbReference type="GO" id="GO:0061630">
    <property type="term" value="F:ubiquitin protein ligase activity"/>
    <property type="evidence" value="ECO:0007669"/>
    <property type="project" value="TreeGrafter"/>
</dbReference>
<dbReference type="EMBL" id="CAMAPF010000008">
    <property type="protein sequence ID" value="CAH9059285.1"/>
    <property type="molecule type" value="Genomic_DNA"/>
</dbReference>
<comment type="caution">
    <text evidence="6">The sequence shown here is derived from an EMBL/GenBank/DDBJ whole genome shotgun (WGS) entry which is preliminary data.</text>
</comment>
<evidence type="ECO:0000313" key="6">
    <source>
        <dbReference type="EMBL" id="CAH9059285.1"/>
    </source>
</evidence>
<dbReference type="SMART" id="SM00184">
    <property type="entry name" value="RING"/>
    <property type="match status" value="1"/>
</dbReference>
<evidence type="ECO:0000256" key="3">
    <source>
        <dbReference type="ARBA" id="ARBA00022833"/>
    </source>
</evidence>
<feature type="domain" description="RING-type" evidence="5">
    <location>
        <begin position="216"/>
        <end position="257"/>
    </location>
</feature>
<evidence type="ECO:0000256" key="4">
    <source>
        <dbReference type="PROSITE-ProRule" id="PRU00175"/>
    </source>
</evidence>
<proteinExistence type="predicted"/>
<organism evidence="6 7">
    <name type="scientific">Cuscuta epithymum</name>
    <dbReference type="NCBI Taxonomy" id="186058"/>
    <lineage>
        <taxon>Eukaryota</taxon>
        <taxon>Viridiplantae</taxon>
        <taxon>Streptophyta</taxon>
        <taxon>Embryophyta</taxon>
        <taxon>Tracheophyta</taxon>
        <taxon>Spermatophyta</taxon>
        <taxon>Magnoliopsida</taxon>
        <taxon>eudicotyledons</taxon>
        <taxon>Gunneridae</taxon>
        <taxon>Pentapetalae</taxon>
        <taxon>asterids</taxon>
        <taxon>lamiids</taxon>
        <taxon>Solanales</taxon>
        <taxon>Convolvulaceae</taxon>
        <taxon>Cuscuteae</taxon>
        <taxon>Cuscuta</taxon>
        <taxon>Cuscuta subgen. Cuscuta</taxon>
    </lineage>
</organism>
<accession>A0AAV0C339</accession>
<name>A0AAV0C339_9ASTE</name>
<keyword evidence="3" id="KW-0862">Zinc</keyword>
<dbReference type="InterPro" id="IPR013083">
    <property type="entry name" value="Znf_RING/FYVE/PHD"/>
</dbReference>
<dbReference type="GO" id="GO:0008270">
    <property type="term" value="F:zinc ion binding"/>
    <property type="evidence" value="ECO:0007669"/>
    <property type="project" value="UniProtKB-KW"/>
</dbReference>
<protein>
    <recommendedName>
        <fullName evidence="5">RING-type domain-containing protein</fullName>
    </recommendedName>
</protein>